<organism evidence="2">
    <name type="scientific">Bradyrhizobium diazoefficiens</name>
    <dbReference type="NCBI Taxonomy" id="1355477"/>
    <lineage>
        <taxon>Bacteria</taxon>
        <taxon>Pseudomonadati</taxon>
        <taxon>Pseudomonadota</taxon>
        <taxon>Alphaproteobacteria</taxon>
        <taxon>Hyphomicrobiales</taxon>
        <taxon>Nitrobacteraceae</taxon>
        <taxon>Bradyrhizobium</taxon>
    </lineage>
</organism>
<accession>A0A810AM99</accession>
<gene>
    <name evidence="1" type="ORF">XF5B_27310</name>
    <name evidence="2" type="ORF">XF6B_27520</name>
</gene>
<protein>
    <recommendedName>
        <fullName evidence="3">Ribbon-helix-helix protein CopG domain-containing protein</fullName>
    </recommendedName>
</protein>
<dbReference type="EMBL" id="AP023095">
    <property type="protein sequence ID" value="BCE55219.1"/>
    <property type="molecule type" value="Genomic_DNA"/>
</dbReference>
<sequence>MRRKINTAFDDHDYEQLQLLAAMNKIRLTELVRRIVQAHLDKRKVNLREDR</sequence>
<dbReference type="AlphaFoldDB" id="A0A810AM99"/>
<evidence type="ECO:0000313" key="2">
    <source>
        <dbReference type="EMBL" id="BCE63953.1"/>
    </source>
</evidence>
<evidence type="ECO:0000313" key="1">
    <source>
        <dbReference type="EMBL" id="BCE55219.1"/>
    </source>
</evidence>
<name>A0A810AM99_9BRAD</name>
<evidence type="ECO:0008006" key="3">
    <source>
        <dbReference type="Google" id="ProtNLM"/>
    </source>
</evidence>
<proteinExistence type="predicted"/>
<dbReference type="EMBL" id="AP023096">
    <property type="protein sequence ID" value="BCE63953.1"/>
    <property type="molecule type" value="Genomic_DNA"/>
</dbReference>
<dbReference type="RefSeq" id="WP_182869810.1">
    <property type="nucleotide sequence ID" value="NZ_AP022638.1"/>
</dbReference>
<reference evidence="2" key="2">
    <citation type="submission" date="2020-05" db="EMBL/GenBank/DDBJ databases">
        <title>Complete genome sequence of Bradyrhizobium diazoefficiens XF6 isolated from soybean nodule.</title>
        <authorList>
            <person name="Noda R."/>
            <person name="Kakizaki K."/>
            <person name="Minamisawa K."/>
        </authorList>
    </citation>
    <scope>NUCLEOTIDE SEQUENCE</scope>
    <source>
        <strain evidence="2">XF6</strain>
    </source>
</reference>
<reference evidence="1" key="1">
    <citation type="submission" date="2020-05" db="EMBL/GenBank/DDBJ databases">
        <title>Complete genome sequence of Bradyrhizobium diazoefficiens XF5 isolated from soybean nodule.</title>
        <authorList>
            <person name="Noda R."/>
            <person name="Kakizaki K."/>
            <person name="Minamisawa K."/>
        </authorList>
    </citation>
    <scope>NUCLEOTIDE SEQUENCE</scope>
    <source>
        <strain evidence="1">XF5</strain>
    </source>
</reference>